<name>A0A369XNF1_9PROT</name>
<evidence type="ECO:0000313" key="3">
    <source>
        <dbReference type="EMBL" id="RDE50406.1"/>
    </source>
</evidence>
<accession>A0A369XNF1</accession>
<organism evidence="3 4">
    <name type="scientific">Candidatus Accumulibacter meliphilus</name>
    <dbReference type="NCBI Taxonomy" id="2211374"/>
    <lineage>
        <taxon>Bacteria</taxon>
        <taxon>Pseudomonadati</taxon>
        <taxon>Pseudomonadota</taxon>
        <taxon>Betaproteobacteria</taxon>
        <taxon>Candidatus Accumulibacter</taxon>
    </lineage>
</organism>
<dbReference type="PROSITE" id="PS51154">
    <property type="entry name" value="MACRO"/>
    <property type="match status" value="1"/>
</dbReference>
<protein>
    <submittedName>
        <fullName evidence="3">Appr-1-p processing protein</fullName>
    </submittedName>
</protein>
<proteinExistence type="predicted"/>
<comment type="catalytic activity">
    <reaction evidence="1">
        <text>an N-(ADP-alpha-D-ribosyl)-thymidine in DNA + H2O = a thymidine in DNA + ADP-D-ribose</text>
        <dbReference type="Rhea" id="RHEA:71655"/>
        <dbReference type="Rhea" id="RHEA-COMP:13556"/>
        <dbReference type="Rhea" id="RHEA-COMP:18051"/>
        <dbReference type="ChEBI" id="CHEBI:15377"/>
        <dbReference type="ChEBI" id="CHEBI:57967"/>
        <dbReference type="ChEBI" id="CHEBI:137386"/>
        <dbReference type="ChEBI" id="CHEBI:191199"/>
    </reaction>
    <physiologicalReaction direction="left-to-right" evidence="1">
        <dbReference type="Rhea" id="RHEA:71656"/>
    </physiologicalReaction>
</comment>
<dbReference type="PANTHER" id="PTHR12521">
    <property type="entry name" value="PROTEIN C6ORF130"/>
    <property type="match status" value="1"/>
</dbReference>
<dbReference type="Gene3D" id="3.40.220.10">
    <property type="entry name" value="Leucine Aminopeptidase, subunit E, domain 1"/>
    <property type="match status" value="1"/>
</dbReference>
<dbReference type="AlphaFoldDB" id="A0A369XNF1"/>
<gene>
    <name evidence="3" type="ORF">DVS81_11345</name>
</gene>
<dbReference type="CDD" id="cd02901">
    <property type="entry name" value="Macro_Poa1p-like"/>
    <property type="match status" value="1"/>
</dbReference>
<dbReference type="GO" id="GO:0140291">
    <property type="term" value="P:peptidyl-glutamate ADP-deribosylation"/>
    <property type="evidence" value="ECO:0007669"/>
    <property type="project" value="TreeGrafter"/>
</dbReference>
<dbReference type="Pfam" id="PF01661">
    <property type="entry name" value="Macro"/>
    <property type="match status" value="1"/>
</dbReference>
<evidence type="ECO:0000256" key="1">
    <source>
        <dbReference type="ARBA" id="ARBA00035885"/>
    </source>
</evidence>
<reference evidence="3 4" key="1">
    <citation type="submission" date="2018-05" db="EMBL/GenBank/DDBJ databases">
        <title>Integrated omic analyses show evidence that a Ca. Accumulibacter phosphatis strain performs denitrification under micro-aerobic conditions.</title>
        <authorList>
            <person name="Camejo P.Y."/>
            <person name="Katherine M.D."/>
            <person name="Daniel N.R."/>
        </authorList>
    </citation>
    <scope>NUCLEOTIDE SEQUENCE [LARGE SCALE GENOMIC DNA]</scope>
    <source>
        <strain evidence="3">UW-LDO-IC</strain>
    </source>
</reference>
<dbReference type="SMART" id="SM00506">
    <property type="entry name" value="A1pp"/>
    <property type="match status" value="1"/>
</dbReference>
<dbReference type="InterPro" id="IPR002589">
    <property type="entry name" value="Macro_dom"/>
</dbReference>
<dbReference type="InterPro" id="IPR043472">
    <property type="entry name" value="Macro_dom-like"/>
</dbReference>
<dbReference type="PANTHER" id="PTHR12521:SF0">
    <property type="entry name" value="ADP-RIBOSE GLYCOHYDROLASE OARD1"/>
    <property type="match status" value="1"/>
</dbReference>
<dbReference type="Proteomes" id="UP000253831">
    <property type="component" value="Unassembled WGS sequence"/>
</dbReference>
<dbReference type="SUPFAM" id="SSF52949">
    <property type="entry name" value="Macro domain-like"/>
    <property type="match status" value="1"/>
</dbReference>
<evidence type="ECO:0000313" key="4">
    <source>
        <dbReference type="Proteomes" id="UP000253831"/>
    </source>
</evidence>
<sequence length="356" mass="39314">MIEYTGGDILKCEVEALVNTVNCVGVMGRGIALQFKRMYPDNFKAYAVACQRGEVQPGRLFVHETGQLAPRYIINFPTKRHWRGSSRIEDIESGLAALVALIHDRPIRSIAIPPLGCGLGGLDWAQVRVRIEAALANLSDVRVIVFEPNGAPTSTTMARSREVPRMTAGRAALVELMRRYLAGLLDPFVTLLEVHKLMYFMQEAGEPLRLKYEKAPYGPYATNLRHVLNAIEGHLVSGYADGGDTPSKPLSLVPGAVEDATAFLARNPETRARFDRVASLTEGFESPLGLELLATVHWVMNNEDVSNTDHVVSRVHAWNPRKQQFTPRQIGIAAELLVKDGWIARDAPEQRRSGVG</sequence>
<feature type="domain" description="Macro" evidence="2">
    <location>
        <begin position="1"/>
        <end position="162"/>
    </location>
</feature>
<dbReference type="InterPro" id="IPR050892">
    <property type="entry name" value="ADP-ribose_metab_enzymes"/>
</dbReference>
<dbReference type="EMBL" id="QPGA01000020">
    <property type="protein sequence ID" value="RDE50406.1"/>
    <property type="molecule type" value="Genomic_DNA"/>
</dbReference>
<evidence type="ECO:0000259" key="2">
    <source>
        <dbReference type="PROSITE" id="PS51154"/>
    </source>
</evidence>
<comment type="caution">
    <text evidence="3">The sequence shown here is derived from an EMBL/GenBank/DDBJ whole genome shotgun (WGS) entry which is preliminary data.</text>
</comment>